<gene>
    <name evidence="10" type="ORF">E6Q51_01520</name>
</gene>
<evidence type="ECO:0000256" key="1">
    <source>
        <dbReference type="ARBA" id="ARBA00004370"/>
    </source>
</evidence>
<evidence type="ECO:0000313" key="11">
    <source>
        <dbReference type="Proteomes" id="UP000321374"/>
    </source>
</evidence>
<keyword evidence="4" id="KW-0472">Membrane</keyword>
<accession>A0A5C7WMJ1</accession>
<proteinExistence type="inferred from homology"/>
<feature type="region of interest" description="Disordered" evidence="8">
    <location>
        <begin position="578"/>
        <end position="652"/>
    </location>
</feature>
<feature type="compositionally biased region" description="Polar residues" evidence="8">
    <location>
        <begin position="632"/>
        <end position="646"/>
    </location>
</feature>
<organism evidence="10 11">
    <name type="scientific">Methylophilus methylotrophus</name>
    <name type="common">Bacterium W3A1</name>
    <dbReference type="NCBI Taxonomy" id="17"/>
    <lineage>
        <taxon>Bacteria</taxon>
        <taxon>Pseudomonadati</taxon>
        <taxon>Pseudomonadota</taxon>
        <taxon>Betaproteobacteria</taxon>
        <taxon>Nitrosomonadales</taxon>
        <taxon>Methylophilaceae</taxon>
        <taxon>Methylophilus</taxon>
    </lineage>
</organism>
<dbReference type="GO" id="GO:0015627">
    <property type="term" value="C:type II protein secretion system complex"/>
    <property type="evidence" value="ECO:0007669"/>
    <property type="project" value="TreeGrafter"/>
</dbReference>
<dbReference type="Pfam" id="PF03958">
    <property type="entry name" value="Secretin_N"/>
    <property type="match status" value="1"/>
</dbReference>
<dbReference type="Gene3D" id="3.30.1370.130">
    <property type="match status" value="1"/>
</dbReference>
<evidence type="ECO:0000256" key="7">
    <source>
        <dbReference type="RuleBase" id="RU004004"/>
    </source>
</evidence>
<dbReference type="InterPro" id="IPR005644">
    <property type="entry name" value="NolW-like"/>
</dbReference>
<evidence type="ECO:0000313" key="10">
    <source>
        <dbReference type="EMBL" id="TXI38269.1"/>
    </source>
</evidence>
<dbReference type="AlphaFoldDB" id="A0A5C7WMJ1"/>
<reference evidence="10 11" key="1">
    <citation type="submission" date="2018-09" db="EMBL/GenBank/DDBJ databases">
        <title>Metagenome Assembled Genomes from an Advanced Water Purification Facility.</title>
        <authorList>
            <person name="Stamps B.W."/>
            <person name="Spear J.R."/>
        </authorList>
    </citation>
    <scope>NUCLEOTIDE SEQUENCE [LARGE SCALE GENOMIC DNA]</scope>
    <source>
        <strain evidence="10">Bin_42_2</strain>
    </source>
</reference>
<dbReference type="SMART" id="SM00965">
    <property type="entry name" value="STN"/>
    <property type="match status" value="1"/>
</dbReference>
<dbReference type="InterPro" id="IPR050810">
    <property type="entry name" value="Bact_Secretion_Sys_Channel"/>
</dbReference>
<comment type="caution">
    <text evidence="10">The sequence shown here is derived from an EMBL/GenBank/DDBJ whole genome shotgun (WGS) entry which is preliminary data.</text>
</comment>
<evidence type="ECO:0000256" key="3">
    <source>
        <dbReference type="ARBA" id="ARBA00022729"/>
    </source>
</evidence>
<dbReference type="EMBL" id="SSGG01000026">
    <property type="protein sequence ID" value="TXI38269.1"/>
    <property type="molecule type" value="Genomic_DNA"/>
</dbReference>
<evidence type="ECO:0000256" key="6">
    <source>
        <dbReference type="RuleBase" id="RU004003"/>
    </source>
</evidence>
<dbReference type="InterPro" id="IPR001775">
    <property type="entry name" value="GspD/PilQ"/>
</dbReference>
<comment type="subcellular location">
    <subcellularLocation>
        <location evidence="7">Cell outer membrane</location>
    </subcellularLocation>
    <subcellularLocation>
        <location evidence="1">Membrane</location>
    </subcellularLocation>
</comment>
<feature type="domain" description="Secretin/TonB short N-terminal" evidence="9">
    <location>
        <begin position="192"/>
        <end position="243"/>
    </location>
</feature>
<dbReference type="InterPro" id="IPR004846">
    <property type="entry name" value="T2SS/T3SS_dom"/>
</dbReference>
<dbReference type="PRINTS" id="PR00811">
    <property type="entry name" value="BCTERIALGSPD"/>
</dbReference>
<evidence type="ECO:0000256" key="2">
    <source>
        <dbReference type="ARBA" id="ARBA00022448"/>
    </source>
</evidence>
<dbReference type="Pfam" id="PF00263">
    <property type="entry name" value="Secretin"/>
    <property type="match status" value="1"/>
</dbReference>
<name>A0A5C7WMJ1_METME</name>
<sequence>MIVMGLSVLMLSSCGLFPPRLNATTPEGKVHELAQQVAEHPTDVVLRNRWFRERELAINALSAEAEAADAKGDIVAAKQVYARILTLDPHHVKALDYERASERDIILRKQLEQAKQHLDKPKQALKEVQDILLEQPANVEARALEKQLLAQEPKARVALPQLQSNLNKPVTLELRDANVKIVFEALSRATGINFVLDKDIKPETKASVFVKKMPIEDAIDMVLSSNGLQKKVLSPTSVLVYPATQQKNKDYQDLLIRNFYFANTSAKQCADMLRTILKIRDVYVDERLNMLVLRDKPEVMALAEKMIKAQDIADPEVMLEIEVLEVTRGKLQNLGIIYPGSLTVLNSPLTLEALKSIKSSDIGVSPNPSVQFKTTDTDLNLLSNPRIRVKNNEKAKVLVGNKVPVITTNTTANVGTSESVSYVDVGLKLEVEPRIMLDDFVSIKVNLEVSSLGEAVTLSNNSRVFNIGTRNASTMLRLKHGETQILAGLIQDSERKNADKLPGLGEIPILGRLFSRHNDEKQKTEIVLAITPKVISNVTLPEATFSEYWSGTDTVISDKPLINNMPAALPLSRAQQMRELQLQRQRELNEDVPNNDTQEPVSPEPTALPPPDTPPTTTEFTQPSPAMPGLSDNVNGIPDQSTTTLPSPKVIP</sequence>
<dbReference type="PANTHER" id="PTHR30332:SF17">
    <property type="entry name" value="TYPE IV PILIATION SYSTEM PROTEIN DR_0774-RELATED"/>
    <property type="match status" value="1"/>
</dbReference>
<evidence type="ECO:0000259" key="9">
    <source>
        <dbReference type="SMART" id="SM00965"/>
    </source>
</evidence>
<evidence type="ECO:0000256" key="4">
    <source>
        <dbReference type="ARBA" id="ARBA00023136"/>
    </source>
</evidence>
<feature type="compositionally biased region" description="Low complexity" evidence="8">
    <location>
        <begin position="615"/>
        <end position="624"/>
    </location>
</feature>
<dbReference type="Pfam" id="PF07660">
    <property type="entry name" value="STN"/>
    <property type="match status" value="1"/>
</dbReference>
<dbReference type="GO" id="GO:0009279">
    <property type="term" value="C:cell outer membrane"/>
    <property type="evidence" value="ECO:0007669"/>
    <property type="project" value="UniProtKB-SubCell"/>
</dbReference>
<keyword evidence="3" id="KW-0732">Signal</keyword>
<protein>
    <submittedName>
        <fullName evidence="10">Type II secretion system protein GspD</fullName>
    </submittedName>
</protein>
<dbReference type="Gene3D" id="3.30.1370.120">
    <property type="match status" value="1"/>
</dbReference>
<dbReference type="InterPro" id="IPR011662">
    <property type="entry name" value="Secretin/TonB_short_N"/>
</dbReference>
<evidence type="ECO:0000256" key="5">
    <source>
        <dbReference type="ARBA" id="ARBA00023237"/>
    </source>
</evidence>
<evidence type="ECO:0000256" key="8">
    <source>
        <dbReference type="SAM" id="MobiDB-lite"/>
    </source>
</evidence>
<dbReference type="Proteomes" id="UP000321374">
    <property type="component" value="Unassembled WGS sequence"/>
</dbReference>
<keyword evidence="5" id="KW-0998">Cell outer membrane</keyword>
<keyword evidence="2 7" id="KW-0813">Transport</keyword>
<dbReference type="InterPro" id="IPR038591">
    <property type="entry name" value="NolW-like_sf"/>
</dbReference>
<comment type="similarity">
    <text evidence="6">Belongs to the bacterial secretin family.</text>
</comment>
<dbReference type="STRING" id="1122236.GCA_000378225_01320"/>
<dbReference type="GO" id="GO:0009306">
    <property type="term" value="P:protein secretion"/>
    <property type="evidence" value="ECO:0007669"/>
    <property type="project" value="InterPro"/>
</dbReference>
<feature type="compositionally biased region" description="Pro residues" evidence="8">
    <location>
        <begin position="602"/>
        <end position="614"/>
    </location>
</feature>
<dbReference type="PANTHER" id="PTHR30332">
    <property type="entry name" value="PROBABLE GENERAL SECRETION PATHWAY PROTEIN D"/>
    <property type="match status" value="1"/>
</dbReference>